<protein>
    <recommendedName>
        <fullName evidence="6">Trafficking protein particle complex subunit 13</fullName>
    </recommendedName>
</protein>
<evidence type="ECO:0000259" key="3">
    <source>
        <dbReference type="Pfam" id="PF23647"/>
    </source>
</evidence>
<evidence type="ECO:0000256" key="1">
    <source>
        <dbReference type="SAM" id="MobiDB-lite"/>
    </source>
</evidence>
<evidence type="ECO:0000313" key="5">
    <source>
        <dbReference type="Proteomes" id="UP000765509"/>
    </source>
</evidence>
<evidence type="ECO:0000259" key="2">
    <source>
        <dbReference type="Pfam" id="PF06159"/>
    </source>
</evidence>
<dbReference type="Proteomes" id="UP000765509">
    <property type="component" value="Unassembled WGS sequence"/>
</dbReference>
<feature type="domain" description="Trafficking protein particle complex subunit 13 middle" evidence="3">
    <location>
        <begin position="317"/>
        <end position="447"/>
    </location>
</feature>
<dbReference type="Pfam" id="PF06159">
    <property type="entry name" value="TRAPPC13_N"/>
    <property type="match status" value="1"/>
</dbReference>
<feature type="region of interest" description="Disordered" evidence="1">
    <location>
        <begin position="388"/>
        <end position="416"/>
    </location>
</feature>
<proteinExistence type="predicted"/>
<dbReference type="PANTHER" id="PTHR13134">
    <property type="entry name" value="TRAFFICKING PROTEIN PARTICLE COMPLEX SUBUNIT 13"/>
    <property type="match status" value="1"/>
</dbReference>
<comment type="caution">
    <text evidence="4">The sequence shown here is derived from an EMBL/GenBank/DDBJ whole genome shotgun (WGS) entry which is preliminary data.</text>
</comment>
<dbReference type="GO" id="GO:1990072">
    <property type="term" value="C:TRAPPIII protein complex"/>
    <property type="evidence" value="ECO:0007669"/>
    <property type="project" value="TreeGrafter"/>
</dbReference>
<dbReference type="PANTHER" id="PTHR13134:SF3">
    <property type="entry name" value="TRAFFICKING PROTEIN PARTICLE COMPLEX SUBUNIT 13"/>
    <property type="match status" value="1"/>
</dbReference>
<evidence type="ECO:0008006" key="6">
    <source>
        <dbReference type="Google" id="ProtNLM"/>
    </source>
</evidence>
<dbReference type="Pfam" id="PF23647">
    <property type="entry name" value="TRAPPC13_M"/>
    <property type="match status" value="1"/>
</dbReference>
<reference evidence="4" key="1">
    <citation type="submission" date="2021-03" db="EMBL/GenBank/DDBJ databases">
        <title>Draft genome sequence of rust myrtle Austropuccinia psidii MF-1, a brazilian biotype.</title>
        <authorList>
            <person name="Quecine M.C."/>
            <person name="Pachon D.M.R."/>
            <person name="Bonatelli M.L."/>
            <person name="Correr F.H."/>
            <person name="Franceschini L.M."/>
            <person name="Leite T.F."/>
            <person name="Margarido G.R.A."/>
            <person name="Almeida C.A."/>
            <person name="Ferrarezi J.A."/>
            <person name="Labate C.A."/>
        </authorList>
    </citation>
    <scope>NUCLEOTIDE SEQUENCE</scope>
    <source>
        <strain evidence="4">MF-1</strain>
    </source>
</reference>
<evidence type="ECO:0000313" key="4">
    <source>
        <dbReference type="EMBL" id="MBW0488254.1"/>
    </source>
</evidence>
<dbReference type="OrthoDB" id="10250284at2759"/>
<dbReference type="AlphaFoldDB" id="A0A9Q3CPV5"/>
<accession>A0A9Q3CPV5</accession>
<sequence>MGGPFIYALFCRARFRSQHANPHLAGAVLSSSTTKSRTPWSRLIMNSIIAPSQTQQHPPSHPLSLKVLRSSRPTLAHLNPSNDDLNSHFTSNALILPNSIGTIYLGENFIGILSLQIEKLNHQTKSLEIKKPNLLVEIQSNESKNSFVLGSIQADNLISKDFNDPDQQSKLNNLNHSLELVVKHELNELGLHTLICTVTYEQEVDLKTSLPPSKFHYNQVPNQSHSPESADPSSLNSASLNPYLSHSIPTIVKSFKKLYKFHVLSPLSVKTKIFSPTLHHSLTLPSTINASLPRIKQNIDPISSFQVDVNDLDDGNQKSFLEVQIQNQSSQEMVFEQIKLEIDHQILHRESQNPLIIEDFHSNECNPATTKIRPGDIRQFLFKIDRKQRKDLQSSHKTQDQEKIESKKENQIKKEAGQEPIGRLEFKWNSLMGEPARLRTSTLSKMISLQDSCLEWIHRPSSVKLGKPFKVSFKLPDIFDSSRSICPILPTSSHGRLLILGPSKVLSLQQLPNLFEINYLAIQTGLIDLGKISTGNQVTDHLLNLPLHSIGFVWCSDHP</sequence>
<dbReference type="InterPro" id="IPR055429">
    <property type="entry name" value="TRAPPC13_M"/>
</dbReference>
<dbReference type="EMBL" id="AVOT02009521">
    <property type="protein sequence ID" value="MBW0488254.1"/>
    <property type="molecule type" value="Genomic_DNA"/>
</dbReference>
<name>A0A9Q3CPV5_9BASI</name>
<gene>
    <name evidence="4" type="ORF">O181_027969</name>
</gene>
<keyword evidence="5" id="KW-1185">Reference proteome</keyword>
<feature type="compositionally biased region" description="Polar residues" evidence="1">
    <location>
        <begin position="219"/>
        <end position="236"/>
    </location>
</feature>
<feature type="region of interest" description="Disordered" evidence="1">
    <location>
        <begin position="215"/>
        <end position="236"/>
    </location>
</feature>
<organism evidence="4 5">
    <name type="scientific">Austropuccinia psidii MF-1</name>
    <dbReference type="NCBI Taxonomy" id="1389203"/>
    <lineage>
        <taxon>Eukaryota</taxon>
        <taxon>Fungi</taxon>
        <taxon>Dikarya</taxon>
        <taxon>Basidiomycota</taxon>
        <taxon>Pucciniomycotina</taxon>
        <taxon>Pucciniomycetes</taxon>
        <taxon>Pucciniales</taxon>
        <taxon>Sphaerophragmiaceae</taxon>
        <taxon>Austropuccinia</taxon>
    </lineage>
</organism>
<dbReference type="InterPro" id="IPR010378">
    <property type="entry name" value="TRAPPC13"/>
</dbReference>
<feature type="domain" description="Trafficking protein particle complex subunit 13 N-terminal" evidence="2">
    <location>
        <begin position="61"/>
        <end position="263"/>
    </location>
</feature>
<dbReference type="InterPro" id="IPR055427">
    <property type="entry name" value="TRAPPC13_N"/>
</dbReference>